<dbReference type="Pfam" id="PF00702">
    <property type="entry name" value="Hydrolase"/>
    <property type="match status" value="1"/>
</dbReference>
<evidence type="ECO:0000313" key="2">
    <source>
        <dbReference type="Proteomes" id="UP000310458"/>
    </source>
</evidence>
<comment type="caution">
    <text evidence="1">The sequence shown here is derived from an EMBL/GenBank/DDBJ whole genome shotgun (WGS) entry which is preliminary data.</text>
</comment>
<dbReference type="Gene3D" id="1.10.150.240">
    <property type="entry name" value="Putative phosphatase, domain 2"/>
    <property type="match status" value="1"/>
</dbReference>
<dbReference type="PRINTS" id="PR00413">
    <property type="entry name" value="HADHALOGNASE"/>
</dbReference>
<dbReference type="SFLD" id="SFLDG01129">
    <property type="entry name" value="C1.5:_HAD__Beta-PGM__Phosphata"/>
    <property type="match status" value="1"/>
</dbReference>
<gene>
    <name evidence="1" type="ORF">FEF26_02270</name>
</gene>
<dbReference type="Gene3D" id="3.40.50.1000">
    <property type="entry name" value="HAD superfamily/HAD-like"/>
    <property type="match status" value="1"/>
</dbReference>
<dbReference type="NCBIfam" id="TIGR01509">
    <property type="entry name" value="HAD-SF-IA-v3"/>
    <property type="match status" value="1"/>
</dbReference>
<dbReference type="OrthoDB" id="9812856at2"/>
<dbReference type="GO" id="GO:0050308">
    <property type="term" value="F:sugar-phosphatase activity"/>
    <property type="evidence" value="ECO:0007669"/>
    <property type="project" value="TreeGrafter"/>
</dbReference>
<name>A0A5R9BHT4_9MICC</name>
<protein>
    <submittedName>
        <fullName evidence="1">HAD family phosphatase</fullName>
    </submittedName>
</protein>
<dbReference type="PANTHER" id="PTHR43481">
    <property type="entry name" value="FRUCTOSE-1-PHOSPHATE PHOSPHATASE"/>
    <property type="match status" value="1"/>
</dbReference>
<dbReference type="PANTHER" id="PTHR43481:SF4">
    <property type="entry name" value="GLYCEROL-1-PHOSPHATE PHOSPHOHYDROLASE 1-RELATED"/>
    <property type="match status" value="1"/>
</dbReference>
<keyword evidence="2" id="KW-1185">Reference proteome</keyword>
<dbReference type="Proteomes" id="UP000310458">
    <property type="component" value="Unassembled WGS sequence"/>
</dbReference>
<dbReference type="RefSeq" id="WP_138251918.1">
    <property type="nucleotide sequence ID" value="NZ_VAVZ01000004.1"/>
</dbReference>
<dbReference type="EMBL" id="VAVZ01000004">
    <property type="protein sequence ID" value="TLP99731.1"/>
    <property type="molecule type" value="Genomic_DNA"/>
</dbReference>
<sequence length="238" mass="24711">MTEQSATTLRLATAEGELRIQARAAVFDCDGLLIDSESLWLQMIETWLAEHGVQDFPAERLLGLSVHDAAARLSHVRTAPSFSGTNGSRGEAAAQAPCLAAELTHRYSALLGSGVDPMPGAVTLFTSLASRVPVAVASNGLRHDVTAMLADAALLSAAHTVCTVEDVSAGKPAPDLYLHACERLAVAPEHTVALEDSPAGAQAASAAGLLVIGVNADPSVELQCRWRLASLDAIAIES</sequence>
<organism evidence="1 2">
    <name type="scientific">Nesterenkonia salmonea</name>
    <dbReference type="NCBI Taxonomy" id="1804987"/>
    <lineage>
        <taxon>Bacteria</taxon>
        <taxon>Bacillati</taxon>
        <taxon>Actinomycetota</taxon>
        <taxon>Actinomycetes</taxon>
        <taxon>Micrococcales</taxon>
        <taxon>Micrococcaceae</taxon>
        <taxon>Nesterenkonia</taxon>
    </lineage>
</organism>
<dbReference type="SUPFAM" id="SSF56784">
    <property type="entry name" value="HAD-like"/>
    <property type="match status" value="1"/>
</dbReference>
<evidence type="ECO:0000313" key="1">
    <source>
        <dbReference type="EMBL" id="TLP99731.1"/>
    </source>
</evidence>
<dbReference type="AlphaFoldDB" id="A0A5R9BHT4"/>
<dbReference type="InterPro" id="IPR006439">
    <property type="entry name" value="HAD-SF_hydro_IA"/>
</dbReference>
<accession>A0A5R9BHT4</accession>
<dbReference type="InterPro" id="IPR023198">
    <property type="entry name" value="PGP-like_dom2"/>
</dbReference>
<dbReference type="CDD" id="cd07505">
    <property type="entry name" value="HAD_BPGM-like"/>
    <property type="match status" value="1"/>
</dbReference>
<reference evidence="1 2" key="1">
    <citation type="submission" date="2019-05" db="EMBL/GenBank/DDBJ databases">
        <title>Nesterenkonia sp. GY074 isolated from the Southern Atlantic Ocean.</title>
        <authorList>
            <person name="Zhang G."/>
        </authorList>
    </citation>
    <scope>NUCLEOTIDE SEQUENCE [LARGE SCALE GENOMIC DNA]</scope>
    <source>
        <strain evidence="1 2">GY074</strain>
    </source>
</reference>
<dbReference type="InterPro" id="IPR036412">
    <property type="entry name" value="HAD-like_sf"/>
</dbReference>
<dbReference type="SFLD" id="SFLDS00003">
    <property type="entry name" value="Haloacid_Dehalogenase"/>
    <property type="match status" value="1"/>
</dbReference>
<dbReference type="InterPro" id="IPR051806">
    <property type="entry name" value="HAD-like_SPP"/>
</dbReference>
<proteinExistence type="predicted"/>
<dbReference type="InterPro" id="IPR023214">
    <property type="entry name" value="HAD_sf"/>
</dbReference>